<reference evidence="1" key="1">
    <citation type="journal article" date="2014" name="Front. Microbiol.">
        <title>High frequency of phylogenetically diverse reductive dehalogenase-homologous genes in deep subseafloor sedimentary metagenomes.</title>
        <authorList>
            <person name="Kawai M."/>
            <person name="Futagami T."/>
            <person name="Toyoda A."/>
            <person name="Takaki Y."/>
            <person name="Nishi S."/>
            <person name="Hori S."/>
            <person name="Arai W."/>
            <person name="Tsubouchi T."/>
            <person name="Morono Y."/>
            <person name="Uchiyama I."/>
            <person name="Ito T."/>
            <person name="Fujiyama A."/>
            <person name="Inagaki F."/>
            <person name="Takami H."/>
        </authorList>
    </citation>
    <scope>NUCLEOTIDE SEQUENCE</scope>
    <source>
        <strain evidence="1">Expedition CK06-06</strain>
    </source>
</reference>
<gene>
    <name evidence="1" type="ORF">S03H2_59606</name>
</gene>
<sequence>MSDIVHDCDDRPSGLRRHAPYWEPKYRGWRMRDGTLSYRVNHCPYCGQKLEPPDVKIEVNREVLVEMVNALWAAQQHITGVIHPLTDD</sequence>
<proteinExistence type="predicted"/>
<evidence type="ECO:0000313" key="1">
    <source>
        <dbReference type="EMBL" id="GAH83547.1"/>
    </source>
</evidence>
<dbReference type="EMBL" id="BARU01038336">
    <property type="protein sequence ID" value="GAH83547.1"/>
    <property type="molecule type" value="Genomic_DNA"/>
</dbReference>
<comment type="caution">
    <text evidence="1">The sequence shown here is derived from an EMBL/GenBank/DDBJ whole genome shotgun (WGS) entry which is preliminary data.</text>
</comment>
<name>X1IPD5_9ZZZZ</name>
<protein>
    <submittedName>
        <fullName evidence="1">Uncharacterized protein</fullName>
    </submittedName>
</protein>
<dbReference type="AlphaFoldDB" id="X1IPD5"/>
<organism evidence="1">
    <name type="scientific">marine sediment metagenome</name>
    <dbReference type="NCBI Taxonomy" id="412755"/>
    <lineage>
        <taxon>unclassified sequences</taxon>
        <taxon>metagenomes</taxon>
        <taxon>ecological metagenomes</taxon>
    </lineage>
</organism>
<accession>X1IPD5</accession>